<dbReference type="CDD" id="cd03386">
    <property type="entry name" value="PAP2_Aur1_like"/>
    <property type="match status" value="1"/>
</dbReference>
<evidence type="ECO:0000256" key="6">
    <source>
        <dbReference type="SAM" id="Phobius"/>
    </source>
</evidence>
<gene>
    <name evidence="8" type="ORF">GCM10009801_54990</name>
</gene>
<feature type="transmembrane region" description="Helical" evidence="6">
    <location>
        <begin position="165"/>
        <end position="184"/>
    </location>
</feature>
<evidence type="ECO:0000256" key="3">
    <source>
        <dbReference type="ARBA" id="ARBA00022989"/>
    </source>
</evidence>
<protein>
    <submittedName>
        <fullName evidence="8">Phosphatase PAP2 family protein</fullName>
    </submittedName>
</protein>
<evidence type="ECO:0000259" key="7">
    <source>
        <dbReference type="Pfam" id="PF14378"/>
    </source>
</evidence>
<dbReference type="Proteomes" id="UP001500016">
    <property type="component" value="Unassembled WGS sequence"/>
</dbReference>
<feature type="transmembrane region" description="Helical" evidence="6">
    <location>
        <begin position="191"/>
        <end position="209"/>
    </location>
</feature>
<feature type="compositionally biased region" description="Low complexity" evidence="5">
    <location>
        <begin position="329"/>
        <end position="347"/>
    </location>
</feature>
<feature type="transmembrane region" description="Helical" evidence="6">
    <location>
        <begin position="105"/>
        <end position="123"/>
    </location>
</feature>
<keyword evidence="3 6" id="KW-1133">Transmembrane helix</keyword>
<evidence type="ECO:0000256" key="4">
    <source>
        <dbReference type="ARBA" id="ARBA00023136"/>
    </source>
</evidence>
<evidence type="ECO:0000256" key="2">
    <source>
        <dbReference type="ARBA" id="ARBA00022692"/>
    </source>
</evidence>
<keyword evidence="9" id="KW-1185">Reference proteome</keyword>
<evidence type="ECO:0000256" key="5">
    <source>
        <dbReference type="SAM" id="MobiDB-lite"/>
    </source>
</evidence>
<dbReference type="EMBL" id="BAAAPE010000013">
    <property type="protein sequence ID" value="GAA2090213.1"/>
    <property type="molecule type" value="Genomic_DNA"/>
</dbReference>
<dbReference type="PANTHER" id="PTHR31310">
    <property type="match status" value="1"/>
</dbReference>
<organism evidence="8 9">
    <name type="scientific">Streptomyces albiaxialis</name>
    <dbReference type="NCBI Taxonomy" id="329523"/>
    <lineage>
        <taxon>Bacteria</taxon>
        <taxon>Bacillati</taxon>
        <taxon>Actinomycetota</taxon>
        <taxon>Actinomycetes</taxon>
        <taxon>Kitasatosporales</taxon>
        <taxon>Streptomycetaceae</taxon>
        <taxon>Streptomyces</taxon>
    </lineage>
</organism>
<accession>A0ABN2WGE1</accession>
<evidence type="ECO:0000313" key="8">
    <source>
        <dbReference type="EMBL" id="GAA2090213.1"/>
    </source>
</evidence>
<dbReference type="Pfam" id="PF14378">
    <property type="entry name" value="PAP2_3"/>
    <property type="match status" value="1"/>
</dbReference>
<sequence length="347" mass="36992">MPTRARPRWWTELPLIAAVYALYSAGRLLARGDETTAVSHGLALLRLERRLGIDAETPLNRAFVDHSWLGVPADFAYASLHFLVTPLVLAWLFRRHAAHYRFLRTWLTVSTLIGLVGFTLLPTCPPRLLDVGHGFTDTMALYSDYGWWGTEASAPRGLGGLTNQFAAMPSLHVGWALWCGAALWRLGPRAAWCRALAVAYPLATCLTVLGTANHYLLDAVAGAAVMGLGLLLTGPLLRCSGAVRARVSAAVPARRERAAGGRTGGTRRAADGSPEASAVSAGCQTAAGIAPSPEATADDPPSGQPQRPRQHEQHEQHDRRARLPRQRDGTASAAGGAGDADTAPAPR</sequence>
<evidence type="ECO:0000313" key="9">
    <source>
        <dbReference type="Proteomes" id="UP001500016"/>
    </source>
</evidence>
<reference evidence="8 9" key="1">
    <citation type="journal article" date="2019" name="Int. J. Syst. Evol. Microbiol.">
        <title>The Global Catalogue of Microorganisms (GCM) 10K type strain sequencing project: providing services to taxonomists for standard genome sequencing and annotation.</title>
        <authorList>
            <consortium name="The Broad Institute Genomics Platform"/>
            <consortium name="The Broad Institute Genome Sequencing Center for Infectious Disease"/>
            <person name="Wu L."/>
            <person name="Ma J."/>
        </authorList>
    </citation>
    <scope>NUCLEOTIDE SEQUENCE [LARGE SCALE GENOMIC DNA]</scope>
    <source>
        <strain evidence="8 9">JCM 15478</strain>
    </source>
</reference>
<proteinExistence type="predicted"/>
<feature type="domain" description="Inositolphosphotransferase Aur1/Ipt1" evidence="7">
    <location>
        <begin position="43"/>
        <end position="231"/>
    </location>
</feature>
<feature type="region of interest" description="Disordered" evidence="5">
    <location>
        <begin position="254"/>
        <end position="347"/>
    </location>
</feature>
<feature type="compositionally biased region" description="Basic and acidic residues" evidence="5">
    <location>
        <begin position="309"/>
        <end position="318"/>
    </location>
</feature>
<dbReference type="InterPro" id="IPR052185">
    <property type="entry name" value="IPC_Synthase-Related"/>
</dbReference>
<keyword evidence="2 6" id="KW-0812">Transmembrane</keyword>
<comment type="subcellular location">
    <subcellularLocation>
        <location evidence="1">Membrane</location>
        <topology evidence="1">Multi-pass membrane protein</topology>
    </subcellularLocation>
</comment>
<dbReference type="PANTHER" id="PTHR31310:SF7">
    <property type="entry name" value="PA-PHOSPHATASE RELATED-FAMILY PROTEIN DDB_G0268928"/>
    <property type="match status" value="1"/>
</dbReference>
<dbReference type="RefSeq" id="WP_344531974.1">
    <property type="nucleotide sequence ID" value="NZ_BAAAPE010000013.1"/>
</dbReference>
<dbReference type="InterPro" id="IPR026841">
    <property type="entry name" value="Aur1/Ipt1"/>
</dbReference>
<feature type="transmembrane region" description="Helical" evidence="6">
    <location>
        <begin position="12"/>
        <end position="30"/>
    </location>
</feature>
<name>A0ABN2WGE1_9ACTN</name>
<evidence type="ECO:0000256" key="1">
    <source>
        <dbReference type="ARBA" id="ARBA00004141"/>
    </source>
</evidence>
<keyword evidence="4 6" id="KW-0472">Membrane</keyword>
<feature type="transmembrane region" description="Helical" evidence="6">
    <location>
        <begin position="75"/>
        <end position="93"/>
    </location>
</feature>
<feature type="transmembrane region" description="Helical" evidence="6">
    <location>
        <begin position="215"/>
        <end position="237"/>
    </location>
</feature>
<comment type="caution">
    <text evidence="8">The sequence shown here is derived from an EMBL/GenBank/DDBJ whole genome shotgun (WGS) entry which is preliminary data.</text>
</comment>